<dbReference type="Gene3D" id="3.40.630.10">
    <property type="entry name" value="Zn peptidases"/>
    <property type="match status" value="1"/>
</dbReference>
<comment type="caution">
    <text evidence="3">The sequence shown here is derived from an EMBL/GenBank/DDBJ whole genome shotgun (WGS) entry which is preliminary data.</text>
</comment>
<evidence type="ECO:0000256" key="2">
    <source>
        <dbReference type="ARBA" id="ARBA00022801"/>
    </source>
</evidence>
<comment type="similarity">
    <text evidence="1">Belongs to the peptidase M20 family.</text>
</comment>
<keyword evidence="2" id="KW-0378">Hydrolase</keyword>
<reference evidence="4" key="1">
    <citation type="journal article" date="2019" name="Int. J. Syst. Evol. Microbiol.">
        <title>The Global Catalogue of Microorganisms (GCM) 10K type strain sequencing project: providing services to taxonomists for standard genome sequencing and annotation.</title>
        <authorList>
            <consortium name="The Broad Institute Genomics Platform"/>
            <consortium name="The Broad Institute Genome Sequencing Center for Infectious Disease"/>
            <person name="Wu L."/>
            <person name="Ma J."/>
        </authorList>
    </citation>
    <scope>NUCLEOTIDE SEQUENCE [LARGE SCALE GENOMIC DNA]</scope>
    <source>
        <strain evidence="4">CGMCC 1.12295</strain>
    </source>
</reference>
<dbReference type="SUPFAM" id="SSF53187">
    <property type="entry name" value="Zn-dependent exopeptidases"/>
    <property type="match status" value="1"/>
</dbReference>
<dbReference type="Proteomes" id="UP001597301">
    <property type="component" value="Unassembled WGS sequence"/>
</dbReference>
<dbReference type="InterPro" id="IPR002933">
    <property type="entry name" value="Peptidase_M20"/>
</dbReference>
<proteinExistence type="inferred from homology"/>
<gene>
    <name evidence="3" type="ORF">ACFSCZ_05915</name>
</gene>
<dbReference type="PANTHER" id="PTHR32494">
    <property type="entry name" value="ALLANTOATE DEIMINASE-RELATED"/>
    <property type="match status" value="1"/>
</dbReference>
<accession>A0ABW4KDK4</accession>
<name>A0ABW4KDK4_9BACI</name>
<dbReference type="EMBL" id="JBHUEO010000012">
    <property type="protein sequence ID" value="MFD1706292.1"/>
    <property type="molecule type" value="Genomic_DNA"/>
</dbReference>
<evidence type="ECO:0000313" key="3">
    <source>
        <dbReference type="EMBL" id="MFD1706292.1"/>
    </source>
</evidence>
<dbReference type="InterPro" id="IPR036264">
    <property type="entry name" value="Bact_exopeptidase_dim_dom"/>
</dbReference>
<protein>
    <submittedName>
        <fullName evidence="3">M20/M25/M40 family metallo-hydrolase</fullName>
    </submittedName>
</protein>
<evidence type="ECO:0000256" key="1">
    <source>
        <dbReference type="ARBA" id="ARBA00006153"/>
    </source>
</evidence>
<evidence type="ECO:0000313" key="4">
    <source>
        <dbReference type="Proteomes" id="UP001597301"/>
    </source>
</evidence>
<keyword evidence="4" id="KW-1185">Reference proteome</keyword>
<organism evidence="3 4">
    <name type="scientific">Siminovitchia sediminis</name>
    <dbReference type="NCBI Taxonomy" id="1274353"/>
    <lineage>
        <taxon>Bacteria</taxon>
        <taxon>Bacillati</taxon>
        <taxon>Bacillota</taxon>
        <taxon>Bacilli</taxon>
        <taxon>Bacillales</taxon>
        <taxon>Bacillaceae</taxon>
        <taxon>Siminovitchia</taxon>
    </lineage>
</organism>
<dbReference type="SUPFAM" id="SSF55031">
    <property type="entry name" value="Bacterial exopeptidase dimerisation domain"/>
    <property type="match status" value="1"/>
</dbReference>
<dbReference type="Pfam" id="PF01546">
    <property type="entry name" value="Peptidase_M20"/>
    <property type="match status" value="1"/>
</dbReference>
<dbReference type="RefSeq" id="WP_380772883.1">
    <property type="nucleotide sequence ID" value="NZ_JBHUEO010000012.1"/>
</dbReference>
<dbReference type="InterPro" id="IPR010158">
    <property type="entry name" value="Amidase_Cbmase"/>
</dbReference>
<sequence>MAIKELAQGLGDEVTITIGKLNIHPGEILCIPGEVSFIVNVSLKNDSKREELINNIKEISRNIVLEEKMQIDINKILNFPPISFTSQIQSEIESVAHDLGYSTLNVLSGGGHDANYMLNIAPTGIIFIPCKEGISHSVKEYASETDIEKGANVLLNTVINLANKSSF</sequence>
<dbReference type="PANTHER" id="PTHR32494:SF5">
    <property type="entry name" value="ALLANTOATE AMIDOHYDROLASE"/>
    <property type="match status" value="1"/>
</dbReference>